<proteinExistence type="inferred from homology"/>
<dbReference type="SUPFAM" id="SSF53850">
    <property type="entry name" value="Periplasmic binding protein-like II"/>
    <property type="match status" value="1"/>
</dbReference>
<evidence type="ECO:0000256" key="2">
    <source>
        <dbReference type="ARBA" id="ARBA00023015"/>
    </source>
</evidence>
<evidence type="ECO:0000256" key="3">
    <source>
        <dbReference type="ARBA" id="ARBA00023125"/>
    </source>
</evidence>
<keyword evidence="7" id="KW-1185">Reference proteome</keyword>
<dbReference type="GO" id="GO:0003700">
    <property type="term" value="F:DNA-binding transcription factor activity"/>
    <property type="evidence" value="ECO:0007669"/>
    <property type="project" value="InterPro"/>
</dbReference>
<dbReference type="PANTHER" id="PTHR30126:SF94">
    <property type="entry name" value="LYSR FAMILY TRANSCRIPTIONAL REGULATOR"/>
    <property type="match status" value="1"/>
</dbReference>
<dbReference type="Proteomes" id="UP000636264">
    <property type="component" value="Unassembled WGS sequence"/>
</dbReference>
<protein>
    <submittedName>
        <fullName evidence="6">Transcriptional regulator</fullName>
    </submittedName>
</protein>
<accession>A0A916S695</accession>
<evidence type="ECO:0000313" key="7">
    <source>
        <dbReference type="Proteomes" id="UP000636264"/>
    </source>
</evidence>
<dbReference type="CDD" id="cd05466">
    <property type="entry name" value="PBP2_LTTR_substrate"/>
    <property type="match status" value="1"/>
</dbReference>
<reference evidence="6" key="2">
    <citation type="submission" date="2020-09" db="EMBL/GenBank/DDBJ databases">
        <authorList>
            <person name="Sun Q."/>
            <person name="Zhou Y."/>
        </authorList>
    </citation>
    <scope>NUCLEOTIDE SEQUENCE</scope>
    <source>
        <strain evidence="6">CGMCC 1.15320</strain>
    </source>
</reference>
<dbReference type="GO" id="GO:0000976">
    <property type="term" value="F:transcription cis-regulatory region binding"/>
    <property type="evidence" value="ECO:0007669"/>
    <property type="project" value="TreeGrafter"/>
</dbReference>
<dbReference type="InterPro" id="IPR000847">
    <property type="entry name" value="LysR_HTH_N"/>
</dbReference>
<dbReference type="PROSITE" id="PS50931">
    <property type="entry name" value="HTH_LYSR"/>
    <property type="match status" value="1"/>
</dbReference>
<name>A0A916S695_9HYPH</name>
<keyword evidence="2" id="KW-0805">Transcription regulation</keyword>
<evidence type="ECO:0000256" key="1">
    <source>
        <dbReference type="ARBA" id="ARBA00009437"/>
    </source>
</evidence>
<dbReference type="PANTHER" id="PTHR30126">
    <property type="entry name" value="HTH-TYPE TRANSCRIPTIONAL REGULATOR"/>
    <property type="match status" value="1"/>
</dbReference>
<dbReference type="InterPro" id="IPR036390">
    <property type="entry name" value="WH_DNA-bd_sf"/>
</dbReference>
<dbReference type="Gene3D" id="3.40.190.290">
    <property type="match status" value="1"/>
</dbReference>
<dbReference type="AlphaFoldDB" id="A0A916S695"/>
<sequence>MSDPVSLALIRAIAAVTEEGSFAGAARLLGLSHTAISQQIRGFETDKGLRLFERMQGRLSPTPLCRELSEIGERLLEVETEAVRLLARRDPSGQLRMRVGLGNSMPGIAIIGLVIANHPKVSITVESGSHQAIVSSVLRREVDVAVLPDIPADPRFRRLPILQQNVVAIVSETHPLAAATEVQLRDLAQQALIFRSRGSSTQKVIDRAFARAGLAPRPRLIADTRDAVYEAVSLGIGVGFMWRLGTHRADAVRRLQVPNIGSGSEEIVFALAEERNPLTDMFFLAAESYTRRLQEQILP</sequence>
<dbReference type="SUPFAM" id="SSF46785">
    <property type="entry name" value="Winged helix' DNA-binding domain"/>
    <property type="match status" value="1"/>
</dbReference>
<feature type="domain" description="HTH lysR-type" evidence="5">
    <location>
        <begin position="5"/>
        <end position="62"/>
    </location>
</feature>
<gene>
    <name evidence="6" type="ORF">GCM10011385_41090</name>
</gene>
<reference evidence="6" key="1">
    <citation type="journal article" date="2014" name="Int. J. Syst. Evol. Microbiol.">
        <title>Complete genome sequence of Corynebacterium casei LMG S-19264T (=DSM 44701T), isolated from a smear-ripened cheese.</title>
        <authorList>
            <consortium name="US DOE Joint Genome Institute (JGI-PGF)"/>
            <person name="Walter F."/>
            <person name="Albersmeier A."/>
            <person name="Kalinowski J."/>
            <person name="Ruckert C."/>
        </authorList>
    </citation>
    <scope>NUCLEOTIDE SEQUENCE</scope>
    <source>
        <strain evidence="6">CGMCC 1.15320</strain>
    </source>
</reference>
<dbReference type="Pfam" id="PF00126">
    <property type="entry name" value="HTH_1"/>
    <property type="match status" value="1"/>
</dbReference>
<dbReference type="EMBL" id="BMIF01000028">
    <property type="protein sequence ID" value="GGA82647.1"/>
    <property type="molecule type" value="Genomic_DNA"/>
</dbReference>
<dbReference type="InterPro" id="IPR005119">
    <property type="entry name" value="LysR_subst-bd"/>
</dbReference>
<organism evidence="6 7">
    <name type="scientific">Nitratireductor aestuarii</name>
    <dbReference type="NCBI Taxonomy" id="1735103"/>
    <lineage>
        <taxon>Bacteria</taxon>
        <taxon>Pseudomonadati</taxon>
        <taxon>Pseudomonadota</taxon>
        <taxon>Alphaproteobacteria</taxon>
        <taxon>Hyphomicrobiales</taxon>
        <taxon>Phyllobacteriaceae</taxon>
        <taxon>Nitratireductor</taxon>
    </lineage>
</organism>
<comment type="similarity">
    <text evidence="1">Belongs to the LysR transcriptional regulatory family.</text>
</comment>
<evidence type="ECO:0000259" key="5">
    <source>
        <dbReference type="PROSITE" id="PS50931"/>
    </source>
</evidence>
<dbReference type="Gene3D" id="1.10.10.10">
    <property type="entry name" value="Winged helix-like DNA-binding domain superfamily/Winged helix DNA-binding domain"/>
    <property type="match status" value="1"/>
</dbReference>
<keyword evidence="4" id="KW-0804">Transcription</keyword>
<keyword evidence="3" id="KW-0238">DNA-binding</keyword>
<dbReference type="RefSeq" id="WP_188722970.1">
    <property type="nucleotide sequence ID" value="NZ_BMIF01000028.1"/>
</dbReference>
<dbReference type="InterPro" id="IPR036388">
    <property type="entry name" value="WH-like_DNA-bd_sf"/>
</dbReference>
<evidence type="ECO:0000256" key="4">
    <source>
        <dbReference type="ARBA" id="ARBA00023163"/>
    </source>
</evidence>
<dbReference type="Pfam" id="PF03466">
    <property type="entry name" value="LysR_substrate"/>
    <property type="match status" value="1"/>
</dbReference>
<comment type="caution">
    <text evidence="6">The sequence shown here is derived from an EMBL/GenBank/DDBJ whole genome shotgun (WGS) entry which is preliminary data.</text>
</comment>
<evidence type="ECO:0000313" key="6">
    <source>
        <dbReference type="EMBL" id="GGA82647.1"/>
    </source>
</evidence>